<sequence>MSDTWKKIKLSGHFKRKIRINYQKIVNTPPIKVLEADENNSPSFQHVPETVPSSVSSLPETYTSGILAVDKLSKKDQTEIPSAPIPPNDGLQNEILYAELQQWAVSFNIKQNALKELFNIFDKRLPNVFPKDPRTFLKNDRVVQIRTMGDGQYWHNSFRECLEQAYPAIHHLHAISIKINIDGLPVYKSSKDEFWPVLFNIEEAPELQPMIIGIYSGKSKPCDINQFLDPFVDEMEDILKNGIQINGHIITVSIR</sequence>
<dbReference type="PaxDb" id="7159-AAEL011855-PA"/>
<organism evidence="1 2">
    <name type="scientific">Aedes aegypti</name>
    <name type="common">Yellowfever mosquito</name>
    <name type="synonym">Culex aegypti</name>
    <dbReference type="NCBI Taxonomy" id="7159"/>
    <lineage>
        <taxon>Eukaryota</taxon>
        <taxon>Metazoa</taxon>
        <taxon>Ecdysozoa</taxon>
        <taxon>Arthropoda</taxon>
        <taxon>Hexapoda</taxon>
        <taxon>Insecta</taxon>
        <taxon>Pterygota</taxon>
        <taxon>Neoptera</taxon>
        <taxon>Endopterygota</taxon>
        <taxon>Diptera</taxon>
        <taxon>Nematocera</taxon>
        <taxon>Culicoidea</taxon>
        <taxon>Culicidae</taxon>
        <taxon>Culicinae</taxon>
        <taxon>Aedini</taxon>
        <taxon>Aedes</taxon>
        <taxon>Stegomyia</taxon>
    </lineage>
</organism>
<gene>
    <name evidence="1" type="ORF">AaeL_AAEL011855</name>
</gene>
<feature type="non-terminal residue" evidence="1">
    <location>
        <position position="255"/>
    </location>
</feature>
<dbReference type="HOGENOM" id="CLU_004416_1_1_1"/>
<dbReference type="Proteomes" id="UP000682892">
    <property type="component" value="Unassembled WGS sequence"/>
</dbReference>
<dbReference type="PANTHER" id="PTHR33053">
    <property type="entry name" value="PROTEIN, PUTATIVE-RELATED"/>
    <property type="match status" value="1"/>
</dbReference>
<dbReference type="OMA" id="LCKWIIE"/>
<dbReference type="eggNOG" id="ENOG502S9IQ">
    <property type="taxonomic scope" value="Eukaryota"/>
</dbReference>
<evidence type="ECO:0000313" key="2">
    <source>
        <dbReference type="Proteomes" id="UP000682892"/>
    </source>
</evidence>
<reference evidence="1" key="1">
    <citation type="submission" date="2005-10" db="EMBL/GenBank/DDBJ databases">
        <authorList>
            <person name="Loftus B.J."/>
            <person name="Nene V.M."/>
            <person name="Hannick L.I."/>
            <person name="Bidwell S."/>
            <person name="Haas B."/>
            <person name="Amedeo P."/>
            <person name="Orvis J."/>
            <person name="Wortman J.R."/>
            <person name="White O.R."/>
            <person name="Salzberg S."/>
            <person name="Shumway M."/>
            <person name="Koo H."/>
            <person name="Zhao Y."/>
            <person name="Holmes M."/>
            <person name="Miller J."/>
            <person name="Schatz M."/>
            <person name="Pop M."/>
            <person name="Pai G."/>
            <person name="Utterback T."/>
            <person name="Rogers Y.-H."/>
            <person name="Kravitz S."/>
            <person name="Fraser C.M."/>
        </authorList>
    </citation>
    <scope>NUCLEOTIDE SEQUENCE</scope>
    <source>
        <strain evidence="1">Liverpool</strain>
    </source>
</reference>
<evidence type="ECO:0000313" key="1">
    <source>
        <dbReference type="EMBL" id="EAT36029.1"/>
    </source>
</evidence>
<protein>
    <submittedName>
        <fullName evidence="1">AAEL011855-PA</fullName>
    </submittedName>
</protein>
<dbReference type="EMBL" id="CH477808">
    <property type="protein sequence ID" value="EAT36029.1"/>
    <property type="molecule type" value="Genomic_DNA"/>
</dbReference>
<reference evidence="1" key="2">
    <citation type="journal article" date="2007" name="Science">
        <title>Genome sequence of Aedes aegypti, a major arbovirus vector.</title>
        <authorList>
            <person name="Nene V."/>
            <person name="Wortman J.R."/>
            <person name="Lawson D."/>
            <person name="Haas B."/>
            <person name="Kodira C."/>
            <person name="Tu Z.J."/>
            <person name="Loftus B."/>
            <person name="Xi Z."/>
            <person name="Megy K."/>
            <person name="Grabherr M."/>
            <person name="Ren Q."/>
            <person name="Zdobnov E.M."/>
            <person name="Lobo N.F."/>
            <person name="Campbell K.S."/>
            <person name="Brown S.E."/>
            <person name="Bonaldo M.F."/>
            <person name="Zhu J."/>
            <person name="Sinkins S.P."/>
            <person name="Hogenkamp D.G."/>
            <person name="Amedeo P."/>
            <person name="Arensburger P."/>
            <person name="Atkinson P.W."/>
            <person name="Bidwell S."/>
            <person name="Biedler J."/>
            <person name="Birney E."/>
            <person name="Bruggner R.V."/>
            <person name="Costas J."/>
            <person name="Coy M.R."/>
            <person name="Crabtree J."/>
            <person name="Crawford M."/>
            <person name="Debruyn B."/>
            <person name="Decaprio D."/>
            <person name="Eiglmeier K."/>
            <person name="Eisenstadt E."/>
            <person name="El-Dorry H."/>
            <person name="Gelbart W.M."/>
            <person name="Gomes S.L."/>
            <person name="Hammond M."/>
            <person name="Hannick L.I."/>
            <person name="Hogan J.R."/>
            <person name="Holmes M.H."/>
            <person name="Jaffe D."/>
            <person name="Johnston J.S."/>
            <person name="Kennedy R.C."/>
            <person name="Koo H."/>
            <person name="Kravitz S."/>
            <person name="Kriventseva E.V."/>
            <person name="Kulp D."/>
            <person name="Labutti K."/>
            <person name="Lee E."/>
            <person name="Li S."/>
            <person name="Lovin D.D."/>
            <person name="Mao C."/>
            <person name="Mauceli E."/>
            <person name="Menck C.F."/>
            <person name="Miller J.R."/>
            <person name="Montgomery P."/>
            <person name="Mori A."/>
            <person name="Nascimento A.L."/>
            <person name="Naveira H.F."/>
            <person name="Nusbaum C."/>
            <person name="O'leary S."/>
            <person name="Orvis J."/>
            <person name="Pertea M."/>
            <person name="Quesneville H."/>
            <person name="Reidenbach K.R."/>
            <person name="Rogers Y.H."/>
            <person name="Roth C.W."/>
            <person name="Schneider J.R."/>
            <person name="Schatz M."/>
            <person name="Shumway M."/>
            <person name="Stanke M."/>
            <person name="Stinson E.O."/>
            <person name="Tubio J.M."/>
            <person name="Vanzee J.P."/>
            <person name="Verjovski-Almeida S."/>
            <person name="Werner D."/>
            <person name="White O."/>
            <person name="Wyder S."/>
            <person name="Zeng Q."/>
            <person name="Zhao Q."/>
            <person name="Zhao Y."/>
            <person name="Hill C.A."/>
            <person name="Raikhel A.S."/>
            <person name="Soares M.B."/>
            <person name="Knudson D.L."/>
            <person name="Lee N.H."/>
            <person name="Galagan J."/>
            <person name="Salzberg S.L."/>
            <person name="Paulsen I.T."/>
            <person name="Dimopoulos G."/>
            <person name="Collins F.H."/>
            <person name="Birren B."/>
            <person name="Fraser-Liggett C.M."/>
            <person name="Severson D.W."/>
        </authorList>
    </citation>
    <scope>NUCLEOTIDE SEQUENCE [LARGE SCALE GENOMIC DNA]</scope>
    <source>
        <strain evidence="1">Liverpool</strain>
    </source>
</reference>
<accession>Q16NU5</accession>
<dbReference type="AlphaFoldDB" id="Q16NU5"/>
<dbReference type="PhylomeDB" id="Q16NU5"/>
<reference evidence="1" key="3">
    <citation type="submission" date="2012-09" db="EMBL/GenBank/DDBJ databases">
        <authorList>
            <consortium name="VectorBase"/>
        </authorList>
    </citation>
    <scope>NUCLEOTIDE SEQUENCE</scope>
    <source>
        <strain evidence="1">Liverpool</strain>
    </source>
</reference>
<name>Q16NU5_AEDAE</name>
<proteinExistence type="predicted"/>
<dbReference type="VEuPathDB" id="VectorBase:AAEL022442"/>